<dbReference type="PATRIC" id="fig|270498.16.peg.342"/>
<dbReference type="GO" id="GO:0016747">
    <property type="term" value="F:acyltransferase activity, transferring groups other than amino-acyl groups"/>
    <property type="evidence" value="ECO:0007669"/>
    <property type="project" value="InterPro"/>
</dbReference>
<dbReference type="Pfam" id="PF00583">
    <property type="entry name" value="Acetyltransf_1"/>
    <property type="match status" value="1"/>
</dbReference>
<dbReference type="RefSeq" id="WP_046442693.1">
    <property type="nucleotide sequence ID" value="NZ_CAUERS010000028.1"/>
</dbReference>
<sequence length="169" mass="19309">MAKAKLKRIRKEYEFLAVADLAHRIWREHYAGVISGEQIEYMLEKFQTVPAIKAAEAEGCEYYLVRKLGVNIGYLALQPCYPPGKMFISKLYLLREYRGKGYSRDILSEVADMARSLRLKSIWLTVAKNNLSSIAAYEHLGFHEADTICKEIGGGFVMDDYIMEKTLEG</sequence>
<dbReference type="OrthoDB" id="9773249at2"/>
<evidence type="ECO:0000259" key="1">
    <source>
        <dbReference type="PROSITE" id="PS51186"/>
    </source>
</evidence>
<dbReference type="CDD" id="cd04301">
    <property type="entry name" value="NAT_SF"/>
    <property type="match status" value="1"/>
</dbReference>
<dbReference type="STRING" id="270498.CHK_0747"/>
<dbReference type="Proteomes" id="UP000034076">
    <property type="component" value="Unassembled WGS sequence"/>
</dbReference>
<dbReference type="PROSITE" id="PS51186">
    <property type="entry name" value="GNAT"/>
    <property type="match status" value="1"/>
</dbReference>
<keyword evidence="2" id="KW-0808">Transferase</keyword>
<dbReference type="InterPro" id="IPR016181">
    <property type="entry name" value="Acyl_CoA_acyltransferase"/>
</dbReference>
<feature type="domain" description="N-acetyltransferase" evidence="1">
    <location>
        <begin position="7"/>
        <end position="168"/>
    </location>
</feature>
<dbReference type="Gene3D" id="3.40.630.30">
    <property type="match status" value="1"/>
</dbReference>
<reference evidence="2 3" key="1">
    <citation type="submission" date="2015-04" db="EMBL/GenBank/DDBJ databases">
        <title>Draft genome sequence of bacteremic isolate Catabacter hongkongensis type strain HKU16T.</title>
        <authorList>
            <person name="Lau S.K."/>
            <person name="Teng J.L."/>
            <person name="Huang Y."/>
            <person name="Curreem S.O."/>
            <person name="Tsui S.K."/>
            <person name="Woo P.C."/>
        </authorList>
    </citation>
    <scope>NUCLEOTIDE SEQUENCE [LARGE SCALE GENOMIC DNA]</scope>
    <source>
        <strain evidence="2 3">HKU16</strain>
    </source>
</reference>
<accession>A0A0M2NKU9</accession>
<protein>
    <submittedName>
        <fullName evidence="2">GCN5-related N-acetyltransferase</fullName>
    </submittedName>
</protein>
<dbReference type="EMBL" id="LAYJ01000068">
    <property type="protein sequence ID" value="KKI51581.1"/>
    <property type="molecule type" value="Genomic_DNA"/>
</dbReference>
<evidence type="ECO:0000313" key="2">
    <source>
        <dbReference type="EMBL" id="KKI51581.1"/>
    </source>
</evidence>
<dbReference type="AlphaFoldDB" id="A0A0M2NKU9"/>
<dbReference type="SUPFAM" id="SSF55729">
    <property type="entry name" value="Acyl-CoA N-acyltransferases (Nat)"/>
    <property type="match status" value="1"/>
</dbReference>
<evidence type="ECO:0000313" key="3">
    <source>
        <dbReference type="Proteomes" id="UP000034076"/>
    </source>
</evidence>
<keyword evidence="3" id="KW-1185">Reference proteome</keyword>
<comment type="caution">
    <text evidence="2">The sequence shown here is derived from an EMBL/GenBank/DDBJ whole genome shotgun (WGS) entry which is preliminary data.</text>
</comment>
<proteinExistence type="predicted"/>
<organism evidence="2 3">
    <name type="scientific">Christensenella hongkongensis</name>
    <dbReference type="NCBI Taxonomy" id="270498"/>
    <lineage>
        <taxon>Bacteria</taxon>
        <taxon>Bacillati</taxon>
        <taxon>Bacillota</taxon>
        <taxon>Clostridia</taxon>
        <taxon>Christensenellales</taxon>
        <taxon>Christensenellaceae</taxon>
        <taxon>Christensenella</taxon>
    </lineage>
</organism>
<gene>
    <name evidence="2" type="ORF">CHK_0747</name>
</gene>
<dbReference type="InterPro" id="IPR000182">
    <property type="entry name" value="GNAT_dom"/>
</dbReference>
<name>A0A0M2NKU9_9FIRM</name>